<proteinExistence type="predicted"/>
<protein>
    <submittedName>
        <fullName evidence="1">Uncharacterized protein</fullName>
    </submittedName>
</protein>
<reference evidence="1" key="2">
    <citation type="submission" date="2021-03" db="UniProtKB">
        <authorList>
            <consortium name="EnsemblPlants"/>
        </authorList>
    </citation>
    <scope>IDENTIFICATION</scope>
</reference>
<dbReference type="Gramene" id="evm.model.02.1615">
    <property type="protein sequence ID" value="cds.evm.model.02.1615"/>
    <property type="gene ID" value="evm.TU.02.1615"/>
</dbReference>
<accession>A0A803NUB6</accession>
<sequence length="148" mass="17173">MTKLKVFLNCEIATYAWEKLKKKNEETEAVKKARLRVLAKSFENLSMDENESVFEFHAKICDILNESYAIGKAYEEMFAQWSYMAKRVKELQDLNKALDDSKIELEEKLKCMTIKLCSKDSEIYKLTAELVRAKQPLSYISLGIDALN</sequence>
<dbReference type="EMBL" id="UZAU01000210">
    <property type="status" value="NOT_ANNOTATED_CDS"/>
    <property type="molecule type" value="Genomic_DNA"/>
</dbReference>
<dbReference type="EnsemblPlants" id="evm.model.02.1615">
    <property type="protein sequence ID" value="cds.evm.model.02.1615"/>
    <property type="gene ID" value="evm.TU.02.1615"/>
</dbReference>
<dbReference type="Proteomes" id="UP000596661">
    <property type="component" value="Chromosome 2"/>
</dbReference>
<keyword evidence="2" id="KW-1185">Reference proteome</keyword>
<organism evidence="1 2">
    <name type="scientific">Cannabis sativa</name>
    <name type="common">Hemp</name>
    <name type="synonym">Marijuana</name>
    <dbReference type="NCBI Taxonomy" id="3483"/>
    <lineage>
        <taxon>Eukaryota</taxon>
        <taxon>Viridiplantae</taxon>
        <taxon>Streptophyta</taxon>
        <taxon>Embryophyta</taxon>
        <taxon>Tracheophyta</taxon>
        <taxon>Spermatophyta</taxon>
        <taxon>Magnoliopsida</taxon>
        <taxon>eudicotyledons</taxon>
        <taxon>Gunneridae</taxon>
        <taxon>Pentapetalae</taxon>
        <taxon>rosids</taxon>
        <taxon>fabids</taxon>
        <taxon>Rosales</taxon>
        <taxon>Cannabaceae</taxon>
        <taxon>Cannabis</taxon>
    </lineage>
</organism>
<evidence type="ECO:0000313" key="2">
    <source>
        <dbReference type="Proteomes" id="UP000596661"/>
    </source>
</evidence>
<evidence type="ECO:0000313" key="1">
    <source>
        <dbReference type="EnsemblPlants" id="cds.evm.model.02.1615"/>
    </source>
</evidence>
<reference evidence="1" key="1">
    <citation type="submission" date="2018-11" db="EMBL/GenBank/DDBJ databases">
        <authorList>
            <person name="Grassa J C."/>
        </authorList>
    </citation>
    <scope>NUCLEOTIDE SEQUENCE [LARGE SCALE GENOMIC DNA]</scope>
</reference>
<dbReference type="AlphaFoldDB" id="A0A803NUB6"/>
<name>A0A803NUB6_CANSA</name>